<protein>
    <submittedName>
        <fullName evidence="2">Uncharacterized protein</fullName>
    </submittedName>
</protein>
<comment type="caution">
    <text evidence="2">The sequence shown here is derived from an EMBL/GenBank/DDBJ whole genome shotgun (WGS) entry which is preliminary data.</text>
</comment>
<sequence length="313" mass="34848">MNHFSTVYYISIDLLNLNRFPAEIRCHILPPAQVIGVLTIRSLKVEHPEEATSFILNQPYTKFLSLRHIALASETDEDGTGKTTHEQENEEDNDQERKPADQETENASSDISPSTFRTEPVVRLGKLRHLCLNSGPQGITWSHIVPLLADEQLVNLQTLIVDCHDGEVLGKLFSPIAPALRSLAIQFNCPGAHMDISDARSLTNLAFSLANYSEKEYALADTVSTISSAPPSVEHVFLNLGKEIINTKNHPAGSAVSQWEALEVALAWLPKLKRITIVVVLIYRQFIDRSSMIACERDGFVFTVDQWHNALLG</sequence>
<name>A0A8H6JKI6_9PEZI</name>
<evidence type="ECO:0000313" key="2">
    <source>
        <dbReference type="EMBL" id="KAF6814675.1"/>
    </source>
</evidence>
<accession>A0A8H6JKI6</accession>
<dbReference type="AlphaFoldDB" id="A0A8H6JKI6"/>
<dbReference type="Proteomes" id="UP000652219">
    <property type="component" value="Unassembled WGS sequence"/>
</dbReference>
<reference evidence="2 3" key="1">
    <citation type="journal article" date="2020" name="Phytopathology">
        <title>Genome Sequence Resources of Colletotrichum truncatum, C. plurivorum, C. musicola, and C. sojae: Four Species Pathogenic to Soybean (Glycine max).</title>
        <authorList>
            <person name="Rogerio F."/>
            <person name="Boufleur T.R."/>
            <person name="Ciampi-Guillardi M."/>
            <person name="Sukno S.A."/>
            <person name="Thon M.R."/>
            <person name="Massola Junior N.S."/>
            <person name="Baroncelli R."/>
        </authorList>
    </citation>
    <scope>NUCLEOTIDE SEQUENCE [LARGE SCALE GENOMIC DNA]</scope>
    <source>
        <strain evidence="2 3">LFN0009</strain>
    </source>
</reference>
<organism evidence="2 3">
    <name type="scientific">Colletotrichum sojae</name>
    <dbReference type="NCBI Taxonomy" id="2175907"/>
    <lineage>
        <taxon>Eukaryota</taxon>
        <taxon>Fungi</taxon>
        <taxon>Dikarya</taxon>
        <taxon>Ascomycota</taxon>
        <taxon>Pezizomycotina</taxon>
        <taxon>Sordariomycetes</taxon>
        <taxon>Hypocreomycetidae</taxon>
        <taxon>Glomerellales</taxon>
        <taxon>Glomerellaceae</taxon>
        <taxon>Colletotrichum</taxon>
        <taxon>Colletotrichum orchidearum species complex</taxon>
    </lineage>
</organism>
<feature type="compositionally biased region" description="Polar residues" evidence="1">
    <location>
        <begin position="105"/>
        <end position="117"/>
    </location>
</feature>
<dbReference type="EMBL" id="WIGN01000041">
    <property type="protein sequence ID" value="KAF6814675.1"/>
    <property type="molecule type" value="Genomic_DNA"/>
</dbReference>
<feature type="region of interest" description="Disordered" evidence="1">
    <location>
        <begin position="74"/>
        <end position="117"/>
    </location>
</feature>
<gene>
    <name evidence="2" type="ORF">CSOJ01_03898</name>
</gene>
<proteinExistence type="predicted"/>
<keyword evidence="3" id="KW-1185">Reference proteome</keyword>
<evidence type="ECO:0000256" key="1">
    <source>
        <dbReference type="SAM" id="MobiDB-lite"/>
    </source>
</evidence>
<evidence type="ECO:0000313" key="3">
    <source>
        <dbReference type="Proteomes" id="UP000652219"/>
    </source>
</evidence>